<name>A0A1I2X5X5_9BACT</name>
<gene>
    <name evidence="2" type="ORF">SAMN04487988_11618</name>
</gene>
<dbReference type="AlphaFoldDB" id="A0A1I2X5X5"/>
<dbReference type="Pfam" id="PF13847">
    <property type="entry name" value="Methyltransf_31"/>
    <property type="match status" value="1"/>
</dbReference>
<accession>A0A1I2X5X5</accession>
<evidence type="ECO:0000313" key="3">
    <source>
        <dbReference type="Proteomes" id="UP000199642"/>
    </source>
</evidence>
<dbReference type="PANTHER" id="PTHR43861">
    <property type="entry name" value="TRANS-ACONITATE 2-METHYLTRANSFERASE-RELATED"/>
    <property type="match status" value="1"/>
</dbReference>
<dbReference type="InterPro" id="IPR025714">
    <property type="entry name" value="Methyltranfer_dom"/>
</dbReference>
<organism evidence="2 3">
    <name type="scientific">Algoriphagus hitonicola</name>
    <dbReference type="NCBI Taxonomy" id="435880"/>
    <lineage>
        <taxon>Bacteria</taxon>
        <taxon>Pseudomonadati</taxon>
        <taxon>Bacteroidota</taxon>
        <taxon>Cytophagia</taxon>
        <taxon>Cytophagales</taxon>
        <taxon>Cyclobacteriaceae</taxon>
        <taxon>Algoriphagus</taxon>
    </lineage>
</organism>
<evidence type="ECO:0000313" key="2">
    <source>
        <dbReference type="EMBL" id="SFH08086.1"/>
    </source>
</evidence>
<keyword evidence="2" id="KW-0808">Transferase</keyword>
<dbReference type="STRING" id="435880.SAMN04487988_11618"/>
<reference evidence="3" key="1">
    <citation type="submission" date="2016-10" db="EMBL/GenBank/DDBJ databases">
        <authorList>
            <person name="Varghese N."/>
            <person name="Submissions S."/>
        </authorList>
    </citation>
    <scope>NUCLEOTIDE SEQUENCE [LARGE SCALE GENOMIC DNA]</scope>
    <source>
        <strain evidence="3">DSM 19315</strain>
    </source>
</reference>
<keyword evidence="3" id="KW-1185">Reference proteome</keyword>
<dbReference type="EMBL" id="FOPC01000016">
    <property type="protein sequence ID" value="SFH08086.1"/>
    <property type="molecule type" value="Genomic_DNA"/>
</dbReference>
<dbReference type="Gene3D" id="3.40.50.150">
    <property type="entry name" value="Vaccinia Virus protein VP39"/>
    <property type="match status" value="1"/>
</dbReference>
<dbReference type="GO" id="GO:0008168">
    <property type="term" value="F:methyltransferase activity"/>
    <property type="evidence" value="ECO:0007669"/>
    <property type="project" value="UniProtKB-KW"/>
</dbReference>
<sequence>MNFKTFQNLSSDFHKKYYRWHTSGQYEGAEESNLKFEELISNPPFRESNEYYSEELDMIDQFFVNLKDASVLELGCGDGNLTWKLANKCKYLESWDIDNGGVELTKQRLDELGIKNVNILNKNVFEIDPEKVSKQFDVVLFIQVLEHIPSWDQEECFKKVFSLVNSDGGCLFISTPNRWTLKDSHDTGKYLIHWLPRFIKVPIAKVFGFGLKIHDPSWPYPPVLHDYVSFSWLKRKAKKFHKGKIRTSRMEYFPDMDVWYNIKTNKKGNRSKLTYNLLKKVGKLVNLNYYFGSKVIIQKQQKAG</sequence>
<feature type="domain" description="Methyltransferase" evidence="1">
    <location>
        <begin position="67"/>
        <end position="182"/>
    </location>
</feature>
<dbReference type="SUPFAM" id="SSF53335">
    <property type="entry name" value="S-adenosyl-L-methionine-dependent methyltransferases"/>
    <property type="match status" value="1"/>
</dbReference>
<dbReference type="Proteomes" id="UP000199642">
    <property type="component" value="Unassembled WGS sequence"/>
</dbReference>
<dbReference type="GO" id="GO:0032259">
    <property type="term" value="P:methylation"/>
    <property type="evidence" value="ECO:0007669"/>
    <property type="project" value="UniProtKB-KW"/>
</dbReference>
<dbReference type="OrthoDB" id="9770553at2"/>
<dbReference type="InterPro" id="IPR029063">
    <property type="entry name" value="SAM-dependent_MTases_sf"/>
</dbReference>
<proteinExistence type="predicted"/>
<keyword evidence="2" id="KW-0489">Methyltransferase</keyword>
<dbReference type="RefSeq" id="WP_092793962.1">
    <property type="nucleotide sequence ID" value="NZ_FOPC01000016.1"/>
</dbReference>
<evidence type="ECO:0000259" key="1">
    <source>
        <dbReference type="Pfam" id="PF13847"/>
    </source>
</evidence>
<dbReference type="CDD" id="cd02440">
    <property type="entry name" value="AdoMet_MTases"/>
    <property type="match status" value="1"/>
</dbReference>
<protein>
    <submittedName>
        <fullName evidence="2">Methyltransferase domain-containing protein</fullName>
    </submittedName>
</protein>